<dbReference type="InterPro" id="IPR029069">
    <property type="entry name" value="HotDog_dom_sf"/>
</dbReference>
<evidence type="ECO:0000313" key="2">
    <source>
        <dbReference type="EMBL" id="GAF09357.1"/>
    </source>
</evidence>
<comment type="caution">
    <text evidence="2">The sequence shown here is derived from an EMBL/GenBank/DDBJ whole genome shotgun (WGS) entry which is preliminary data.</text>
</comment>
<feature type="domain" description="MaoC-like" evidence="1">
    <location>
        <begin position="3"/>
        <end position="80"/>
    </location>
</feature>
<protein>
    <recommendedName>
        <fullName evidence="1">MaoC-like domain-containing protein</fullName>
    </recommendedName>
</protein>
<name>W7YLC5_9BACL</name>
<dbReference type="EMBL" id="BAVZ01000011">
    <property type="protein sequence ID" value="GAF09357.1"/>
    <property type="molecule type" value="Genomic_DNA"/>
</dbReference>
<dbReference type="Proteomes" id="UP000019364">
    <property type="component" value="Unassembled WGS sequence"/>
</dbReference>
<dbReference type="RefSeq" id="WP_036650757.1">
    <property type="nucleotide sequence ID" value="NZ_BAVZ01000011.1"/>
</dbReference>
<evidence type="ECO:0000259" key="1">
    <source>
        <dbReference type="Pfam" id="PF01575"/>
    </source>
</evidence>
<proteinExistence type="predicted"/>
<keyword evidence="3" id="KW-1185">Reference proteome</keyword>
<dbReference type="Pfam" id="PF01575">
    <property type="entry name" value="MaoC_dehydratas"/>
    <property type="match status" value="1"/>
</dbReference>
<organism evidence="2 3">
    <name type="scientific">Paenibacillus pini JCM 16418</name>
    <dbReference type="NCBI Taxonomy" id="1236976"/>
    <lineage>
        <taxon>Bacteria</taxon>
        <taxon>Bacillati</taxon>
        <taxon>Bacillota</taxon>
        <taxon>Bacilli</taxon>
        <taxon>Bacillales</taxon>
        <taxon>Paenibacillaceae</taxon>
        <taxon>Paenibacillus</taxon>
    </lineage>
</organism>
<gene>
    <name evidence="2" type="ORF">JCM16418_3496</name>
</gene>
<dbReference type="CDD" id="cd03441">
    <property type="entry name" value="R_hydratase_like"/>
    <property type="match status" value="1"/>
</dbReference>
<dbReference type="AlphaFoldDB" id="W7YLC5"/>
<accession>W7YLC5</accession>
<dbReference type="OrthoDB" id="9801625at2"/>
<reference evidence="2 3" key="1">
    <citation type="journal article" date="2014" name="Genome Announc.">
        <title>Draft Genome Sequence of Paenibacillus pini JCM 16418T, Isolated from the Rhizosphere of Pine Tree.</title>
        <authorList>
            <person name="Yuki M."/>
            <person name="Oshima K."/>
            <person name="Suda W."/>
            <person name="Oshida Y."/>
            <person name="Kitamura K."/>
            <person name="Iida Y."/>
            <person name="Hattori M."/>
            <person name="Ohkuma M."/>
        </authorList>
    </citation>
    <scope>NUCLEOTIDE SEQUENCE [LARGE SCALE GENOMIC DNA]</scope>
    <source>
        <strain evidence="2 3">JCM 16418</strain>
    </source>
</reference>
<dbReference type="InterPro" id="IPR002539">
    <property type="entry name" value="MaoC-like_dom"/>
</dbReference>
<dbReference type="GO" id="GO:0019171">
    <property type="term" value="F:(3R)-hydroxyacyl-[acyl-carrier-protein] dehydratase activity"/>
    <property type="evidence" value="ECO:0007669"/>
    <property type="project" value="TreeGrafter"/>
</dbReference>
<dbReference type="SUPFAM" id="SSF54637">
    <property type="entry name" value="Thioesterase/thiol ester dehydrase-isomerase"/>
    <property type="match status" value="1"/>
</dbReference>
<dbReference type="eggNOG" id="COG2030">
    <property type="taxonomic scope" value="Bacteria"/>
</dbReference>
<evidence type="ECO:0000313" key="3">
    <source>
        <dbReference type="Proteomes" id="UP000019364"/>
    </source>
</evidence>
<dbReference type="InterPro" id="IPR050965">
    <property type="entry name" value="UPF0336/Enoyl-CoA_hydratase"/>
</dbReference>
<dbReference type="Gene3D" id="3.10.129.10">
    <property type="entry name" value="Hotdog Thioesterase"/>
    <property type="match status" value="1"/>
</dbReference>
<dbReference type="GO" id="GO:0006633">
    <property type="term" value="P:fatty acid biosynthetic process"/>
    <property type="evidence" value="ECO:0007669"/>
    <property type="project" value="TreeGrafter"/>
</dbReference>
<sequence>MSQRILVTTEAIHQYADASKDMAPIHLIEDAAIKAGYKRPVAHGMYIMGLAQSLYLQEHPSHWISTFQMKFHKPLFVDTVAIFNFEYSYGSIQVTVTEDCGEVVASGTFDVIEVTL</sequence>
<dbReference type="PANTHER" id="PTHR43437">
    <property type="entry name" value="HYDROXYACYL-THIOESTER DEHYDRATASE TYPE 2, MITOCHONDRIAL-RELATED"/>
    <property type="match status" value="1"/>
</dbReference>
<dbReference type="PANTHER" id="PTHR43437:SF3">
    <property type="entry name" value="HYDROXYACYL-THIOESTER DEHYDRATASE TYPE 2, MITOCHONDRIAL"/>
    <property type="match status" value="1"/>
</dbReference>
<dbReference type="STRING" id="1236976.JCM16418_3496"/>